<dbReference type="Pfam" id="PF17109">
    <property type="entry name" value="Goodbye"/>
    <property type="match status" value="1"/>
</dbReference>
<dbReference type="InterPro" id="IPR031350">
    <property type="entry name" value="Goodbye_dom"/>
</dbReference>
<keyword evidence="1" id="KW-0677">Repeat</keyword>
<gene>
    <name evidence="7" type="ORF">N7509_005832</name>
</gene>
<organism evidence="7 8">
    <name type="scientific">Penicillium cosmopolitanum</name>
    <dbReference type="NCBI Taxonomy" id="1131564"/>
    <lineage>
        <taxon>Eukaryota</taxon>
        <taxon>Fungi</taxon>
        <taxon>Dikarya</taxon>
        <taxon>Ascomycota</taxon>
        <taxon>Pezizomycotina</taxon>
        <taxon>Eurotiomycetes</taxon>
        <taxon>Eurotiomycetidae</taxon>
        <taxon>Eurotiales</taxon>
        <taxon>Aspergillaceae</taxon>
        <taxon>Penicillium</taxon>
    </lineage>
</organism>
<feature type="region of interest" description="Disordered" evidence="4">
    <location>
        <begin position="228"/>
        <end position="248"/>
    </location>
</feature>
<dbReference type="InterPro" id="IPR056884">
    <property type="entry name" value="NPHP3-like_N"/>
</dbReference>
<proteinExistence type="predicted"/>
<dbReference type="EMBL" id="JAPZBU010000006">
    <property type="protein sequence ID" value="KAJ5397719.1"/>
    <property type="molecule type" value="Genomic_DNA"/>
</dbReference>
<protein>
    <recommendedName>
        <fullName evidence="9">Fungal STAND N-terminal Goodbye domain-containing protein</fullName>
    </recommendedName>
</protein>
<evidence type="ECO:0000259" key="5">
    <source>
        <dbReference type="Pfam" id="PF17109"/>
    </source>
</evidence>
<dbReference type="PROSITE" id="PS50005">
    <property type="entry name" value="TPR"/>
    <property type="match status" value="1"/>
</dbReference>
<evidence type="ECO:0000259" key="6">
    <source>
        <dbReference type="Pfam" id="PF24883"/>
    </source>
</evidence>
<feature type="domain" description="Nephrocystin 3-like N-terminal" evidence="6">
    <location>
        <begin position="292"/>
        <end position="459"/>
    </location>
</feature>
<dbReference type="SUPFAM" id="SSF52540">
    <property type="entry name" value="P-loop containing nucleoside triphosphate hydrolases"/>
    <property type="match status" value="1"/>
</dbReference>
<evidence type="ECO:0000256" key="2">
    <source>
        <dbReference type="PROSITE-ProRule" id="PRU00339"/>
    </source>
</evidence>
<evidence type="ECO:0000256" key="4">
    <source>
        <dbReference type="SAM" id="MobiDB-lite"/>
    </source>
</evidence>
<feature type="repeat" description="TPR" evidence="2">
    <location>
        <begin position="989"/>
        <end position="1022"/>
    </location>
</feature>
<keyword evidence="3" id="KW-0175">Coiled coil</keyword>
<keyword evidence="8" id="KW-1185">Reference proteome</keyword>
<keyword evidence="2" id="KW-0802">TPR repeat</keyword>
<dbReference type="InterPro" id="IPR027417">
    <property type="entry name" value="P-loop_NTPase"/>
</dbReference>
<reference evidence="7" key="2">
    <citation type="journal article" date="2023" name="IMA Fungus">
        <title>Comparative genomic study of the Penicillium genus elucidates a diverse pangenome and 15 lateral gene transfer events.</title>
        <authorList>
            <person name="Petersen C."/>
            <person name="Sorensen T."/>
            <person name="Nielsen M.R."/>
            <person name="Sondergaard T.E."/>
            <person name="Sorensen J.L."/>
            <person name="Fitzpatrick D.A."/>
            <person name="Frisvad J.C."/>
            <person name="Nielsen K.L."/>
        </authorList>
    </citation>
    <scope>NUCLEOTIDE SEQUENCE</scope>
    <source>
        <strain evidence="7">IBT 29677</strain>
    </source>
</reference>
<evidence type="ECO:0000313" key="8">
    <source>
        <dbReference type="Proteomes" id="UP001147747"/>
    </source>
</evidence>
<evidence type="ECO:0000313" key="7">
    <source>
        <dbReference type="EMBL" id="KAJ5397719.1"/>
    </source>
</evidence>
<dbReference type="PANTHER" id="PTHR10039">
    <property type="entry name" value="AMELOGENIN"/>
    <property type="match status" value="1"/>
</dbReference>
<feature type="domain" description="Fungal STAND N-terminal Goodbye" evidence="5">
    <location>
        <begin position="41"/>
        <end position="143"/>
    </location>
</feature>
<accession>A0A9W9W2Z6</accession>
<sequence>MQVAAVINVPAGTDPAINEQISAAWIEIRQRVQKLAELSGNKVNPGLEIDDVLANLDAAQNPRRKGSKASAYVKETFSRTLGVIKTVGGIVSDGASQVFPPAGQCYNAISFVINAYQDYQSSFETLTGLFEKCANFLDRLEEYSHGGMNPKLSLVACQHLELFVAICDRALELKSHRSKIKTFLKITFISENDADDLLAKMKGLVNKEELLVAAQTFRQASEANRNSKNALGLLTEGKTERQERRQAEDDQNALLGVLAFNRTTETWDSTRQRPIATWETRYHGIRKTVVPGTGKWLLSEPTFQSWAEKHDDIPILGIVGGEATGKTFLASTVIQHLRRQGNLQDTDSRKLVGFSFLHRNENAGVDAFANSLIWQFANSDTSYMQAAANVCRSYGVLDPKDILPRLLLQNEGLNFIDATFYIVINKLGDKDDKVDRSVLEFLQKAWQLKSPSVRILITSTPGVMDHLAAKGILCPRIAIGEKGEDDLRRFITARMDRIDSLSDIKQVGVPKLRENIIDRLSHQTGGNYLKIDSALNEIDALDYMDGIELVLKNAGKELTDHIKADVQKLNRIRTQDELVEINEIILWITYAEERMSVEKMTAVLQLRSAAVPLRPLEVRFRTKFLLFEVDSDGYVDFRSSKTLRAIPERHQITAQNGENGEIIHPSEINVVQHFLNTVCPPDLLRKLELEQYFQQKLTGHKVQIHQEEKDTAHIRIAASSLRVLSRKADARLTVLQGYAARQLVHHLSKVDLALVDRDLKSDLGPDLVKLFCFSAPIENLFWSTKSIPAFPPWILEDKGIEEIKRWLGNSAVTSNLDGHAKEWISRLLDSGSNPFEVLLSPSAHRMAELAFRTPSSPELTKQMFQFVLKFLSKVKSNGTTDVKTDSIEEPSLDQIYEVEKWSQATLDFKTPDSLWEVQMAYILGGFAMDSAAELRCRHALHMDPSNWRASQTLARHVSSDQEAIQTLDELMERYENDSKWLEVNRRHFAEIAFDLGFRYWNVGKLGDAVKAWSKCIEHNPTYHQNTQHILYKYSASARWSDIVDLLDKIRNIDSSHLTGLAIDQASNEEFHETIRKTAIETGRSEILDQIYPDAIETASRGQFHEEAYLLRGYFAYYLSRIPNPPTNRVMEYLETAFKNDLPQMTSQIFGMVSLMSARLGKIYYTRAKEANELGDRDLAMSYLQKLGDIVPEQLPEWQFPIPPRLFAARFYHIEGDDELAEHEARPSRQVALELLSDDDEGNDIFAFNQILFSSVAFGDEKNTAAALAIIAVSLNVWPTEEDEGPATSLDMECDDGCGHLWTEPGDMWFCKDCISTTLTSECLKKMKAGDYCQNACHPSHDHFYVPRFDSDRMRNMPKGHVAWGDEDITLQQWTKEIRKMYPEHR</sequence>
<name>A0A9W9W2Z6_9EURO</name>
<evidence type="ECO:0008006" key="9">
    <source>
        <dbReference type="Google" id="ProtNLM"/>
    </source>
</evidence>
<evidence type="ECO:0000256" key="1">
    <source>
        <dbReference type="ARBA" id="ARBA00022737"/>
    </source>
</evidence>
<dbReference type="Proteomes" id="UP001147747">
    <property type="component" value="Unassembled WGS sequence"/>
</dbReference>
<dbReference type="GeneID" id="81369449"/>
<reference evidence="7" key="1">
    <citation type="submission" date="2022-12" db="EMBL/GenBank/DDBJ databases">
        <authorList>
            <person name="Petersen C."/>
        </authorList>
    </citation>
    <scope>NUCLEOTIDE SEQUENCE</scope>
    <source>
        <strain evidence="7">IBT 29677</strain>
    </source>
</reference>
<evidence type="ECO:0000256" key="3">
    <source>
        <dbReference type="SAM" id="Coils"/>
    </source>
</evidence>
<dbReference type="Pfam" id="PF24883">
    <property type="entry name" value="NPHP3_N"/>
    <property type="match status" value="1"/>
</dbReference>
<feature type="coiled-coil region" evidence="3">
    <location>
        <begin position="957"/>
        <end position="984"/>
    </location>
</feature>
<comment type="caution">
    <text evidence="7">The sequence shown here is derived from an EMBL/GenBank/DDBJ whole genome shotgun (WGS) entry which is preliminary data.</text>
</comment>
<feature type="compositionally biased region" description="Basic and acidic residues" evidence="4">
    <location>
        <begin position="237"/>
        <end position="248"/>
    </location>
</feature>
<dbReference type="OrthoDB" id="2913095at2759"/>
<dbReference type="InterPro" id="IPR019734">
    <property type="entry name" value="TPR_rpt"/>
</dbReference>
<dbReference type="Gene3D" id="1.25.40.10">
    <property type="entry name" value="Tetratricopeptide repeat domain"/>
    <property type="match status" value="1"/>
</dbReference>
<dbReference type="SUPFAM" id="SSF48452">
    <property type="entry name" value="TPR-like"/>
    <property type="match status" value="1"/>
</dbReference>
<dbReference type="PANTHER" id="PTHR10039:SF17">
    <property type="entry name" value="FUNGAL STAND N-TERMINAL GOODBYE DOMAIN-CONTAINING PROTEIN-RELATED"/>
    <property type="match status" value="1"/>
</dbReference>
<dbReference type="InterPro" id="IPR011990">
    <property type="entry name" value="TPR-like_helical_dom_sf"/>
</dbReference>
<dbReference type="RefSeq" id="XP_056489771.1">
    <property type="nucleotide sequence ID" value="XM_056630469.1"/>
</dbReference>